<dbReference type="RefSeq" id="WP_311982348.1">
    <property type="nucleotide sequence ID" value="NZ_JARQAG010000023.1"/>
</dbReference>
<gene>
    <name evidence="1" type="ORF">P7G31_10275</name>
</gene>
<protein>
    <submittedName>
        <fullName evidence="1">Uncharacterized protein</fullName>
    </submittedName>
</protein>
<organism evidence="1 2">
    <name type="scientific">Streptococcus parauberis</name>
    <dbReference type="NCBI Taxonomy" id="1348"/>
    <lineage>
        <taxon>Bacteria</taxon>
        <taxon>Bacillati</taxon>
        <taxon>Bacillota</taxon>
        <taxon>Bacilli</taxon>
        <taxon>Lactobacillales</taxon>
        <taxon>Streptococcaceae</taxon>
        <taxon>Streptococcus</taxon>
    </lineage>
</organism>
<dbReference type="AlphaFoldDB" id="A0AAE4KV88"/>
<reference evidence="1" key="1">
    <citation type="submission" date="2023-03" db="EMBL/GenBank/DDBJ databases">
        <authorList>
            <person name="Shen W."/>
            <person name="Cai J."/>
        </authorList>
    </citation>
    <scope>NUCLEOTIDE SEQUENCE</scope>
    <source>
        <strain evidence="1">P82-2</strain>
    </source>
</reference>
<comment type="caution">
    <text evidence="1">The sequence shown here is derived from an EMBL/GenBank/DDBJ whole genome shotgun (WGS) entry which is preliminary data.</text>
</comment>
<dbReference type="EMBL" id="JARQAG010000023">
    <property type="protein sequence ID" value="MDT2732601.1"/>
    <property type="molecule type" value="Genomic_DNA"/>
</dbReference>
<evidence type="ECO:0000313" key="2">
    <source>
        <dbReference type="Proteomes" id="UP001180515"/>
    </source>
</evidence>
<name>A0AAE4KV88_9STRE</name>
<proteinExistence type="predicted"/>
<accession>A0AAE4KV88</accession>
<dbReference type="Proteomes" id="UP001180515">
    <property type="component" value="Unassembled WGS sequence"/>
</dbReference>
<sequence length="57" mass="6524">MDDWILDKPDNVIEPDEEECEQPTQVDVDMVDLLVLVVDDLCVQVGVLKEKMAHDKN</sequence>
<evidence type="ECO:0000313" key="1">
    <source>
        <dbReference type="EMBL" id="MDT2732601.1"/>
    </source>
</evidence>